<comment type="similarity">
    <text evidence="2">Belongs to the GtrA family.</text>
</comment>
<dbReference type="PANTHER" id="PTHR38459:SF6">
    <property type="entry name" value="ARABINOGALACTAN BIOSYNTHESIS RECRUITING PROTEIN RV3789"/>
    <property type="match status" value="1"/>
</dbReference>
<evidence type="ECO:0000256" key="4">
    <source>
        <dbReference type="ARBA" id="ARBA00022989"/>
    </source>
</evidence>
<feature type="transmembrane region" description="Helical" evidence="6">
    <location>
        <begin position="61"/>
        <end position="79"/>
    </location>
</feature>
<dbReference type="PANTHER" id="PTHR38459">
    <property type="entry name" value="PROPHAGE BACTOPRENOL-LINKED GLUCOSE TRANSLOCASE HOMOLOG"/>
    <property type="match status" value="1"/>
</dbReference>
<dbReference type="InterPro" id="IPR051401">
    <property type="entry name" value="GtrA_CellWall_Glycosyl"/>
</dbReference>
<evidence type="ECO:0000256" key="6">
    <source>
        <dbReference type="SAM" id="Phobius"/>
    </source>
</evidence>
<dbReference type="AlphaFoldDB" id="A0A6J4P266"/>
<keyword evidence="5 6" id="KW-0472">Membrane</keyword>
<name>A0A6J4P266_9ACTN</name>
<protein>
    <submittedName>
        <fullName evidence="8">Integral membrane protein</fullName>
    </submittedName>
</protein>
<organism evidence="8">
    <name type="scientific">uncultured Quadrisphaera sp</name>
    <dbReference type="NCBI Taxonomy" id="904978"/>
    <lineage>
        <taxon>Bacteria</taxon>
        <taxon>Bacillati</taxon>
        <taxon>Actinomycetota</taxon>
        <taxon>Actinomycetes</taxon>
        <taxon>Kineosporiales</taxon>
        <taxon>Kineosporiaceae</taxon>
        <taxon>Quadrisphaera</taxon>
        <taxon>environmental samples</taxon>
    </lineage>
</organism>
<feature type="transmembrane region" description="Helical" evidence="6">
    <location>
        <begin position="20"/>
        <end position="41"/>
    </location>
</feature>
<evidence type="ECO:0000313" key="8">
    <source>
        <dbReference type="EMBL" id="CAA9398866.1"/>
    </source>
</evidence>
<dbReference type="GO" id="GO:0005886">
    <property type="term" value="C:plasma membrane"/>
    <property type="evidence" value="ECO:0007669"/>
    <property type="project" value="TreeGrafter"/>
</dbReference>
<proteinExistence type="inferred from homology"/>
<keyword evidence="3 6" id="KW-0812">Transmembrane</keyword>
<evidence type="ECO:0000256" key="3">
    <source>
        <dbReference type="ARBA" id="ARBA00022692"/>
    </source>
</evidence>
<dbReference type="InterPro" id="IPR007267">
    <property type="entry name" value="GtrA_DPMS_TM"/>
</dbReference>
<feature type="transmembrane region" description="Helical" evidence="6">
    <location>
        <begin position="130"/>
        <end position="147"/>
    </location>
</feature>
<dbReference type="Pfam" id="PF04138">
    <property type="entry name" value="GtrA_DPMS_TM"/>
    <property type="match status" value="1"/>
</dbReference>
<dbReference type="EMBL" id="CADCUY010000163">
    <property type="protein sequence ID" value="CAA9398866.1"/>
    <property type="molecule type" value="Genomic_DNA"/>
</dbReference>
<evidence type="ECO:0000256" key="1">
    <source>
        <dbReference type="ARBA" id="ARBA00004141"/>
    </source>
</evidence>
<evidence type="ECO:0000256" key="5">
    <source>
        <dbReference type="ARBA" id="ARBA00023136"/>
    </source>
</evidence>
<accession>A0A6J4P266</accession>
<feature type="transmembrane region" description="Helical" evidence="6">
    <location>
        <begin position="91"/>
        <end position="118"/>
    </location>
</feature>
<reference evidence="8" key="1">
    <citation type="submission" date="2020-02" db="EMBL/GenBank/DDBJ databases">
        <authorList>
            <person name="Meier V. D."/>
        </authorList>
    </citation>
    <scope>NUCLEOTIDE SEQUENCE</scope>
    <source>
        <strain evidence="8">AVDCRST_MAG35</strain>
    </source>
</reference>
<keyword evidence="4 6" id="KW-1133">Transmembrane helix</keyword>
<evidence type="ECO:0000259" key="7">
    <source>
        <dbReference type="Pfam" id="PF04138"/>
    </source>
</evidence>
<gene>
    <name evidence="8" type="ORF">AVDCRST_MAG35-784</name>
</gene>
<feature type="domain" description="GtrA/DPMS transmembrane" evidence="7">
    <location>
        <begin position="22"/>
        <end position="153"/>
    </location>
</feature>
<evidence type="ECO:0000256" key="2">
    <source>
        <dbReference type="ARBA" id="ARBA00009399"/>
    </source>
</evidence>
<sequence length="187" mass="20001">MPAAGPSRLRHLRTALARELGKFGVIGAVAFVVDVGLFNLLRAGTAGVGGWLDDKPLTAKVLSMGTATAVAWAGNRWWTFRAHQRTDRRRLVPELVLFFAMNGVALLIALVCLGVSHYVLDLRSALADNVAANVVGVGLGTVFRFYAYRTWVFRRSRQRPAAAGRPAVPVVAVATGAAVPRAEPVEG</sequence>
<comment type="subcellular location">
    <subcellularLocation>
        <location evidence="1">Membrane</location>
        <topology evidence="1">Multi-pass membrane protein</topology>
    </subcellularLocation>
</comment>
<dbReference type="GO" id="GO:0000271">
    <property type="term" value="P:polysaccharide biosynthetic process"/>
    <property type="evidence" value="ECO:0007669"/>
    <property type="project" value="InterPro"/>
</dbReference>